<accession>A0A517PYS8</accession>
<protein>
    <submittedName>
        <fullName evidence="6">Holliday junction ATP-dependent DNA helicase RuvB</fullName>
        <ecNumber evidence="6">3.6.4.12</ecNumber>
    </submittedName>
</protein>
<dbReference type="Gene3D" id="1.10.8.80">
    <property type="entry name" value="Magnesium chelatase subunit I, C-Terminal domain"/>
    <property type="match status" value="1"/>
</dbReference>
<proteinExistence type="inferred from homology"/>
<dbReference type="GO" id="GO:0005524">
    <property type="term" value="F:ATP binding"/>
    <property type="evidence" value="ECO:0007669"/>
    <property type="project" value="UniProtKB-KW"/>
</dbReference>
<dbReference type="InterPro" id="IPR027417">
    <property type="entry name" value="P-loop_NTPase"/>
</dbReference>
<dbReference type="InterPro" id="IPR011703">
    <property type="entry name" value="ATPase_AAA-3"/>
</dbReference>
<dbReference type="AlphaFoldDB" id="A0A517PYS8"/>
<dbReference type="Gene3D" id="3.40.50.300">
    <property type="entry name" value="P-loop containing nucleotide triphosphate hydrolases"/>
    <property type="match status" value="1"/>
</dbReference>
<evidence type="ECO:0000256" key="2">
    <source>
        <dbReference type="ARBA" id="ARBA00022840"/>
    </source>
</evidence>
<dbReference type="GO" id="GO:0016887">
    <property type="term" value="F:ATP hydrolysis activity"/>
    <property type="evidence" value="ECO:0007669"/>
    <property type="project" value="InterPro"/>
</dbReference>
<feature type="domain" description="ChlI/MoxR AAA lid" evidence="5">
    <location>
        <begin position="237"/>
        <end position="308"/>
    </location>
</feature>
<dbReference type="PIRSF" id="PIRSF002849">
    <property type="entry name" value="AAA_ATPase_chaperone_MoxR_prd"/>
    <property type="match status" value="1"/>
</dbReference>
<keyword evidence="6" id="KW-0378">Hydrolase</keyword>
<keyword evidence="1" id="KW-0547">Nucleotide-binding</keyword>
<evidence type="ECO:0000259" key="5">
    <source>
        <dbReference type="Pfam" id="PF17863"/>
    </source>
</evidence>
<dbReference type="OrthoDB" id="9808397at2"/>
<comment type="similarity">
    <text evidence="3">Belongs to the MoxR family.</text>
</comment>
<dbReference type="InterPro" id="IPR041628">
    <property type="entry name" value="ChlI/MoxR_AAA_lid"/>
</dbReference>
<reference evidence="6 7" key="1">
    <citation type="submission" date="2019-02" db="EMBL/GenBank/DDBJ databases">
        <title>Deep-cultivation of Planctomycetes and their phenomic and genomic characterization uncovers novel biology.</title>
        <authorList>
            <person name="Wiegand S."/>
            <person name="Jogler M."/>
            <person name="Boedeker C."/>
            <person name="Pinto D."/>
            <person name="Vollmers J."/>
            <person name="Rivas-Marin E."/>
            <person name="Kohn T."/>
            <person name="Peeters S.H."/>
            <person name="Heuer A."/>
            <person name="Rast P."/>
            <person name="Oberbeckmann S."/>
            <person name="Bunk B."/>
            <person name="Jeske O."/>
            <person name="Meyerdierks A."/>
            <person name="Storesund J.E."/>
            <person name="Kallscheuer N."/>
            <person name="Luecker S."/>
            <person name="Lage O.M."/>
            <person name="Pohl T."/>
            <person name="Merkel B.J."/>
            <person name="Hornburger P."/>
            <person name="Mueller R.-W."/>
            <person name="Bruemmer F."/>
            <person name="Labrenz M."/>
            <person name="Spormann A.M."/>
            <person name="Op den Camp H."/>
            <person name="Overmann J."/>
            <person name="Amann R."/>
            <person name="Jetten M.S.M."/>
            <person name="Mascher T."/>
            <person name="Medema M.H."/>
            <person name="Devos D.P."/>
            <person name="Kaster A.-K."/>
            <person name="Ovreas L."/>
            <person name="Rohde M."/>
            <person name="Galperin M.Y."/>
            <person name="Jogler C."/>
        </authorList>
    </citation>
    <scope>NUCLEOTIDE SEQUENCE [LARGE SCALE GENOMIC DNA]</scope>
    <source>
        <strain evidence="6 7">HG66A1</strain>
    </source>
</reference>
<dbReference type="EC" id="3.6.4.12" evidence="6"/>
<evidence type="ECO:0000313" key="6">
    <source>
        <dbReference type="EMBL" id="QDT24539.1"/>
    </source>
</evidence>
<dbReference type="GO" id="GO:0003678">
    <property type="term" value="F:DNA helicase activity"/>
    <property type="evidence" value="ECO:0007669"/>
    <property type="project" value="UniProtKB-EC"/>
</dbReference>
<evidence type="ECO:0000256" key="3">
    <source>
        <dbReference type="ARBA" id="ARBA00061607"/>
    </source>
</evidence>
<dbReference type="EMBL" id="CP036266">
    <property type="protein sequence ID" value="QDT24539.1"/>
    <property type="molecule type" value="Genomic_DNA"/>
</dbReference>
<evidence type="ECO:0000256" key="1">
    <source>
        <dbReference type="ARBA" id="ARBA00022741"/>
    </source>
</evidence>
<dbReference type="FunFam" id="3.40.50.300:FF:000640">
    <property type="entry name" value="MoxR family ATPase"/>
    <property type="match status" value="1"/>
</dbReference>
<sequence>MEVRSQQETASLVKTLHDNISSVLIGKPEVVQLAIVTLLAEGHVLIEDAPGVGKTSLAKAIAKSLDCDYKRVQFTPDMLPSDILGSNVFLPSLGEFEFRKGPIFTNVLLADEINRTPPRTQSALLEAMNEGQVSVEGQTITLDPPFFVLATQNPFEFEGTYPLPENQLDRFMMCIEIGYPERAIEREVLIQHRNGEPVNTLDSVVSLKQLREMQEAVRNVRVDDALTDYILEIVEVTRNHPELTLGVSTRGAITFSQAAQSLAFTEGRDYVIPDDIKKLAVPVLAHRVITRSLVRESQRTRATEIIRQILQKVSVPN</sequence>
<dbReference type="SUPFAM" id="SSF52540">
    <property type="entry name" value="P-loop containing nucleoside triphosphate hydrolases"/>
    <property type="match status" value="1"/>
</dbReference>
<dbReference type="CDD" id="cd00009">
    <property type="entry name" value="AAA"/>
    <property type="match status" value="1"/>
</dbReference>
<dbReference type="Pfam" id="PF17863">
    <property type="entry name" value="AAA_lid_2"/>
    <property type="match status" value="1"/>
</dbReference>
<name>A0A517PYS8_9PLAN</name>
<dbReference type="Proteomes" id="UP000320421">
    <property type="component" value="Chromosome"/>
</dbReference>
<dbReference type="Pfam" id="PF07726">
    <property type="entry name" value="AAA_3"/>
    <property type="match status" value="1"/>
</dbReference>
<dbReference type="PANTHER" id="PTHR42759:SF5">
    <property type="entry name" value="METHANOL DEHYDROGENASE REGULATOR"/>
    <property type="match status" value="1"/>
</dbReference>
<dbReference type="RefSeq" id="WP_145193309.1">
    <property type="nucleotide sequence ID" value="NZ_CP036266.1"/>
</dbReference>
<keyword evidence="7" id="KW-1185">Reference proteome</keyword>
<evidence type="ECO:0000259" key="4">
    <source>
        <dbReference type="Pfam" id="PF07726"/>
    </source>
</evidence>
<evidence type="ECO:0000313" key="7">
    <source>
        <dbReference type="Proteomes" id="UP000320421"/>
    </source>
</evidence>
<feature type="domain" description="ATPase AAA-3" evidence="4">
    <location>
        <begin position="43"/>
        <end position="173"/>
    </location>
</feature>
<dbReference type="PANTHER" id="PTHR42759">
    <property type="entry name" value="MOXR FAMILY PROTEIN"/>
    <property type="match status" value="1"/>
</dbReference>
<dbReference type="InterPro" id="IPR050764">
    <property type="entry name" value="CbbQ/NirQ/NorQ/GpvN"/>
</dbReference>
<keyword evidence="2" id="KW-0067">ATP-binding</keyword>
<gene>
    <name evidence="6" type="primary">ruvB_2</name>
    <name evidence="6" type="ORF">HG66A1_63730</name>
</gene>
<organism evidence="6 7">
    <name type="scientific">Gimesia chilikensis</name>
    <dbReference type="NCBI Taxonomy" id="2605989"/>
    <lineage>
        <taxon>Bacteria</taxon>
        <taxon>Pseudomonadati</taxon>
        <taxon>Planctomycetota</taxon>
        <taxon>Planctomycetia</taxon>
        <taxon>Planctomycetales</taxon>
        <taxon>Planctomycetaceae</taxon>
        <taxon>Gimesia</taxon>
    </lineage>
</organism>
<keyword evidence="6" id="KW-0347">Helicase</keyword>